<feature type="transmembrane region" description="Helical" evidence="5">
    <location>
        <begin position="102"/>
        <end position="122"/>
    </location>
</feature>
<reference evidence="6 7" key="1">
    <citation type="submission" date="2019-12" db="EMBL/GenBank/DDBJ databases">
        <title>Genomic-based taxomic classification of the family Erythrobacteraceae.</title>
        <authorList>
            <person name="Xu L."/>
        </authorList>
    </citation>
    <scope>NUCLEOTIDE SEQUENCE [LARGE SCALE GENOMIC DNA]</scope>
    <source>
        <strain evidence="6 7">MCCC 1K01500</strain>
    </source>
</reference>
<evidence type="ECO:0000256" key="4">
    <source>
        <dbReference type="ARBA" id="ARBA00023136"/>
    </source>
</evidence>
<evidence type="ECO:0000256" key="3">
    <source>
        <dbReference type="ARBA" id="ARBA00022989"/>
    </source>
</evidence>
<gene>
    <name evidence="6" type="ORF">GRI89_11885</name>
</gene>
<accession>A0A6I4SY10</accession>
<proteinExistence type="predicted"/>
<evidence type="ECO:0000313" key="6">
    <source>
        <dbReference type="EMBL" id="MXO60239.1"/>
    </source>
</evidence>
<keyword evidence="3 5" id="KW-1133">Transmembrane helix</keyword>
<feature type="transmembrane region" description="Helical" evidence="5">
    <location>
        <begin position="56"/>
        <end position="73"/>
    </location>
</feature>
<name>A0A6I4SY10_9SPHN</name>
<feature type="transmembrane region" description="Helical" evidence="5">
    <location>
        <begin position="78"/>
        <end position="96"/>
    </location>
</feature>
<dbReference type="EMBL" id="WTYM01000046">
    <property type="protein sequence ID" value="MXO60239.1"/>
    <property type="molecule type" value="Genomic_DNA"/>
</dbReference>
<dbReference type="InterPro" id="IPR032808">
    <property type="entry name" value="DoxX"/>
</dbReference>
<dbReference type="AlphaFoldDB" id="A0A6I4SY10"/>
<evidence type="ECO:0000256" key="2">
    <source>
        <dbReference type="ARBA" id="ARBA00022692"/>
    </source>
</evidence>
<protein>
    <submittedName>
        <fullName evidence="6">DoxX family protein</fullName>
    </submittedName>
</protein>
<comment type="caution">
    <text evidence="6">The sequence shown here is derived from an EMBL/GenBank/DDBJ whole genome shotgun (WGS) entry which is preliminary data.</text>
</comment>
<dbReference type="RefSeq" id="WP_159795729.1">
    <property type="nucleotide sequence ID" value="NZ_WTYM01000046.1"/>
</dbReference>
<dbReference type="OrthoDB" id="9811373at2"/>
<evidence type="ECO:0000256" key="1">
    <source>
        <dbReference type="ARBA" id="ARBA00004141"/>
    </source>
</evidence>
<dbReference type="GO" id="GO:0016020">
    <property type="term" value="C:membrane"/>
    <property type="evidence" value="ECO:0007669"/>
    <property type="project" value="UniProtKB-SubCell"/>
</dbReference>
<keyword evidence="7" id="KW-1185">Reference proteome</keyword>
<organism evidence="6 7">
    <name type="scientific">Croceibacterium salegens</name>
    <dbReference type="NCBI Taxonomy" id="1737568"/>
    <lineage>
        <taxon>Bacteria</taxon>
        <taxon>Pseudomonadati</taxon>
        <taxon>Pseudomonadota</taxon>
        <taxon>Alphaproteobacteria</taxon>
        <taxon>Sphingomonadales</taxon>
        <taxon>Erythrobacteraceae</taxon>
        <taxon>Croceibacterium</taxon>
    </lineage>
</organism>
<dbReference type="Pfam" id="PF13564">
    <property type="entry name" value="DoxX_2"/>
    <property type="match status" value="1"/>
</dbReference>
<keyword evidence="4 5" id="KW-0472">Membrane</keyword>
<dbReference type="Proteomes" id="UP000433652">
    <property type="component" value="Unassembled WGS sequence"/>
</dbReference>
<evidence type="ECO:0000313" key="7">
    <source>
        <dbReference type="Proteomes" id="UP000433652"/>
    </source>
</evidence>
<comment type="subcellular location">
    <subcellularLocation>
        <location evidence="1">Membrane</location>
        <topology evidence="1">Multi-pass membrane protein</topology>
    </subcellularLocation>
</comment>
<sequence>MASTASSPPNWWPISGRVLSGLVIAFLLMDATMKIAALPAVAETSAQLGWTTDAGFWRGMGVLLLALTALYAWPRTAMLGAVLLTGYLGGAIATHVRVGSPMFSHILFGLYLGVMLWGGLWFRSPALRHLFPLVKE</sequence>
<evidence type="ECO:0000256" key="5">
    <source>
        <dbReference type="SAM" id="Phobius"/>
    </source>
</evidence>
<keyword evidence="2 5" id="KW-0812">Transmembrane</keyword>